<evidence type="ECO:0000259" key="1">
    <source>
        <dbReference type="Pfam" id="PF04773"/>
    </source>
</evidence>
<evidence type="ECO:0000259" key="2">
    <source>
        <dbReference type="Pfam" id="PF16344"/>
    </source>
</evidence>
<keyword evidence="4" id="KW-1185">Reference proteome</keyword>
<sequence>MISEALLHIITLHLNDEPLTATQEHALQEWADTSFYNEEALKLLNDKEFLRNAIQQREDTALAREENWQKLLQQIKRQPAHSTFRPVLLWRQHWKAIAAFLVLAAGALWIWHANSLQQQRAHTNRTTSQHISPGTNGALLKLANGTLLVLDTMKNGIVAEQKDVQVMLRNGRLAYAATGPSSGVPAYNSVITPKGRQFSLVLPDGTLVWLNAASSIRYPTVFTGKERKVEVTGQVYFEVAPRAGIPFLVNANNRAMIEVLGTHFDVNAYENENNIAATLLQGKVRIRYLATGNHASVVLTPGQQALLQQALNSMHLPITVINHADTAKVIAWKRGIFNFEGAGLYDMMHELERWYDIEVIYEGAIPDIQFFGKMSKSVQLTDLLEGLKVSDIHFRIEGRKLIVMP</sequence>
<organism evidence="3 4">
    <name type="scientific">Filimonas zeae</name>
    <dbReference type="NCBI Taxonomy" id="1737353"/>
    <lineage>
        <taxon>Bacteria</taxon>
        <taxon>Pseudomonadati</taxon>
        <taxon>Bacteroidota</taxon>
        <taxon>Chitinophagia</taxon>
        <taxon>Chitinophagales</taxon>
        <taxon>Chitinophagaceae</taxon>
        <taxon>Filimonas</taxon>
    </lineage>
</organism>
<dbReference type="InterPro" id="IPR012373">
    <property type="entry name" value="Ferrdict_sens_TM"/>
</dbReference>
<evidence type="ECO:0000313" key="4">
    <source>
        <dbReference type="Proteomes" id="UP000627292"/>
    </source>
</evidence>
<name>A0A917IX52_9BACT</name>
<dbReference type="PANTHER" id="PTHR30273">
    <property type="entry name" value="PERIPLASMIC SIGNAL SENSOR AND SIGMA FACTOR ACTIVATOR FECR-RELATED"/>
    <property type="match status" value="1"/>
</dbReference>
<accession>A0A917IX52</accession>
<dbReference type="InterPro" id="IPR032508">
    <property type="entry name" value="FecR_C"/>
</dbReference>
<comment type="caution">
    <text evidence="3">The sequence shown here is derived from an EMBL/GenBank/DDBJ whole genome shotgun (WGS) entry which is preliminary data.</text>
</comment>
<dbReference type="Pfam" id="PF04773">
    <property type="entry name" value="FecR"/>
    <property type="match status" value="1"/>
</dbReference>
<dbReference type="GO" id="GO:0016989">
    <property type="term" value="F:sigma factor antagonist activity"/>
    <property type="evidence" value="ECO:0007669"/>
    <property type="project" value="TreeGrafter"/>
</dbReference>
<dbReference type="Pfam" id="PF16344">
    <property type="entry name" value="FecR_C"/>
    <property type="match status" value="1"/>
</dbReference>
<dbReference type="Gene3D" id="3.55.50.30">
    <property type="match status" value="1"/>
</dbReference>
<feature type="domain" description="FecR protein" evidence="1">
    <location>
        <begin position="190"/>
        <end position="285"/>
    </location>
</feature>
<dbReference type="Gene3D" id="2.60.120.1440">
    <property type="match status" value="1"/>
</dbReference>
<dbReference type="EMBL" id="BMIB01000002">
    <property type="protein sequence ID" value="GGH66685.1"/>
    <property type="molecule type" value="Genomic_DNA"/>
</dbReference>
<proteinExistence type="predicted"/>
<dbReference type="Proteomes" id="UP000627292">
    <property type="component" value="Unassembled WGS sequence"/>
</dbReference>
<reference evidence="3" key="1">
    <citation type="journal article" date="2014" name="Int. J. Syst. Evol. Microbiol.">
        <title>Complete genome sequence of Corynebacterium casei LMG S-19264T (=DSM 44701T), isolated from a smear-ripened cheese.</title>
        <authorList>
            <consortium name="US DOE Joint Genome Institute (JGI-PGF)"/>
            <person name="Walter F."/>
            <person name="Albersmeier A."/>
            <person name="Kalinowski J."/>
            <person name="Ruckert C."/>
        </authorList>
    </citation>
    <scope>NUCLEOTIDE SEQUENCE</scope>
    <source>
        <strain evidence="3">CGMCC 1.15290</strain>
    </source>
</reference>
<dbReference type="PANTHER" id="PTHR30273:SF2">
    <property type="entry name" value="PROTEIN FECR"/>
    <property type="match status" value="1"/>
</dbReference>
<protein>
    <submittedName>
        <fullName evidence="3">Iron dicitrate transporter FecR</fullName>
    </submittedName>
</protein>
<reference evidence="3" key="2">
    <citation type="submission" date="2020-09" db="EMBL/GenBank/DDBJ databases">
        <authorList>
            <person name="Sun Q."/>
            <person name="Zhou Y."/>
        </authorList>
    </citation>
    <scope>NUCLEOTIDE SEQUENCE</scope>
    <source>
        <strain evidence="3">CGMCC 1.15290</strain>
    </source>
</reference>
<dbReference type="InterPro" id="IPR006860">
    <property type="entry name" value="FecR"/>
</dbReference>
<dbReference type="AlphaFoldDB" id="A0A917IX52"/>
<gene>
    <name evidence="3" type="ORF">GCM10011379_21110</name>
</gene>
<dbReference type="RefSeq" id="WP_229687820.1">
    <property type="nucleotide sequence ID" value="NZ_BMIB01000002.1"/>
</dbReference>
<evidence type="ECO:0000313" key="3">
    <source>
        <dbReference type="EMBL" id="GGH66685.1"/>
    </source>
</evidence>
<feature type="domain" description="Protein FecR C-terminal" evidence="2">
    <location>
        <begin position="337"/>
        <end position="403"/>
    </location>
</feature>